<dbReference type="EnsemblMetazoa" id="CapteT199266">
    <property type="protein sequence ID" value="CapteP199266"/>
    <property type="gene ID" value="CapteG199266"/>
</dbReference>
<protein>
    <submittedName>
        <fullName evidence="2 3">Uncharacterized protein</fullName>
    </submittedName>
</protein>
<evidence type="ECO:0000313" key="4">
    <source>
        <dbReference type="Proteomes" id="UP000014760"/>
    </source>
</evidence>
<evidence type="ECO:0000256" key="1">
    <source>
        <dbReference type="SAM" id="MobiDB-lite"/>
    </source>
</evidence>
<feature type="region of interest" description="Disordered" evidence="1">
    <location>
        <begin position="1"/>
        <end position="22"/>
    </location>
</feature>
<reference evidence="2 4" key="2">
    <citation type="journal article" date="2013" name="Nature">
        <title>Insights into bilaterian evolution from three spiralian genomes.</title>
        <authorList>
            <person name="Simakov O."/>
            <person name="Marletaz F."/>
            <person name="Cho S.J."/>
            <person name="Edsinger-Gonzales E."/>
            <person name="Havlak P."/>
            <person name="Hellsten U."/>
            <person name="Kuo D.H."/>
            <person name="Larsson T."/>
            <person name="Lv J."/>
            <person name="Arendt D."/>
            <person name="Savage R."/>
            <person name="Osoegawa K."/>
            <person name="de Jong P."/>
            <person name="Grimwood J."/>
            <person name="Chapman J.A."/>
            <person name="Shapiro H."/>
            <person name="Aerts A."/>
            <person name="Otillar R.P."/>
            <person name="Terry A.Y."/>
            <person name="Boore J.L."/>
            <person name="Grigoriev I.V."/>
            <person name="Lindberg D.R."/>
            <person name="Seaver E.C."/>
            <person name="Weisblat D.A."/>
            <person name="Putnam N.H."/>
            <person name="Rokhsar D.S."/>
        </authorList>
    </citation>
    <scope>NUCLEOTIDE SEQUENCE</scope>
    <source>
        <strain evidence="2 4">I ESC-2004</strain>
    </source>
</reference>
<reference evidence="4" key="1">
    <citation type="submission" date="2012-12" db="EMBL/GenBank/DDBJ databases">
        <authorList>
            <person name="Hellsten U."/>
            <person name="Grimwood J."/>
            <person name="Chapman J.A."/>
            <person name="Shapiro H."/>
            <person name="Aerts A."/>
            <person name="Otillar R.P."/>
            <person name="Terry A.Y."/>
            <person name="Boore J.L."/>
            <person name="Simakov O."/>
            <person name="Marletaz F."/>
            <person name="Cho S.-J."/>
            <person name="Edsinger-Gonzales E."/>
            <person name="Havlak P."/>
            <person name="Kuo D.-H."/>
            <person name="Larsson T."/>
            <person name="Lv J."/>
            <person name="Arendt D."/>
            <person name="Savage R."/>
            <person name="Osoegawa K."/>
            <person name="de Jong P."/>
            <person name="Lindberg D.R."/>
            <person name="Seaver E.C."/>
            <person name="Weisblat D.A."/>
            <person name="Putnam N.H."/>
            <person name="Grigoriev I.V."/>
            <person name="Rokhsar D.S."/>
        </authorList>
    </citation>
    <scope>NUCLEOTIDE SEQUENCE</scope>
    <source>
        <strain evidence="4">I ESC-2004</strain>
    </source>
</reference>
<feature type="compositionally biased region" description="Basic and acidic residues" evidence="1">
    <location>
        <begin position="126"/>
        <end position="137"/>
    </location>
</feature>
<evidence type="ECO:0000313" key="3">
    <source>
        <dbReference type="EnsemblMetazoa" id="CapteP199266"/>
    </source>
</evidence>
<feature type="compositionally biased region" description="Polar residues" evidence="1">
    <location>
        <begin position="146"/>
        <end position="168"/>
    </location>
</feature>
<name>R7UJ38_CAPTE</name>
<dbReference type="EMBL" id="KB302862">
    <property type="protein sequence ID" value="ELU03818.1"/>
    <property type="molecule type" value="Genomic_DNA"/>
</dbReference>
<feature type="region of interest" description="Disordered" evidence="1">
    <location>
        <begin position="121"/>
        <end position="234"/>
    </location>
</feature>
<dbReference type="HOGENOM" id="CLU_507392_0_0_1"/>
<sequence length="537" mass="60462">MLPIFETVSPPTSAHKEATVPSDASVPVQNTRYMYMDIQDVRKKLQDKGITNYIHKRLIIVLNEPTESSVRNVRCFVSQNEVTLSATEYSLNWKYLPDMCDDPVALGGQCGNLADLDMMDEDDYASDPRRPLTKETRQPITKEATDNATGISQAGRPEQTTAGRPEQTTAKRPEQTIAGRPEQTIAGRPEQTIAGRPEQTIAGRPEQTIAGRPEQTTKDSSQQGRAGVGTERNRPWIVSSSSEVIIEMKYDIKVHLTYNGGIGVYNSRHQCFSAVNSTGTSAAFTNHRLRYGYSQEGDQVEVVSASHSRSIRSTPEAMMCCNRDKCYELPSSKQCKSLTLCKGQRSFRPLNLEKLNPQLLLSSTESDSVLLAEFKSEVRNKICSIHGQLKVNIRGITVQQRSCGKVRVQCGERFLEASPRTGRMVIGTQGGRMVCNNFLIVYQGNKYIKVNETYLLVSNRIVEGGFRNTDEPFFRLTSTHHRKLAMKSHRREIILEFAKEVLSIILITFHLSLPLFQWKFKKGHQRQQVKQIRLVSD</sequence>
<keyword evidence="4" id="KW-1185">Reference proteome</keyword>
<proteinExistence type="predicted"/>
<reference evidence="3" key="3">
    <citation type="submission" date="2015-06" db="UniProtKB">
        <authorList>
            <consortium name="EnsemblMetazoa"/>
        </authorList>
    </citation>
    <scope>IDENTIFICATION</scope>
</reference>
<organism evidence="2">
    <name type="scientific">Capitella teleta</name>
    <name type="common">Polychaete worm</name>
    <dbReference type="NCBI Taxonomy" id="283909"/>
    <lineage>
        <taxon>Eukaryota</taxon>
        <taxon>Metazoa</taxon>
        <taxon>Spiralia</taxon>
        <taxon>Lophotrochozoa</taxon>
        <taxon>Annelida</taxon>
        <taxon>Polychaeta</taxon>
        <taxon>Sedentaria</taxon>
        <taxon>Scolecida</taxon>
        <taxon>Capitellidae</taxon>
        <taxon>Capitella</taxon>
    </lineage>
</organism>
<accession>R7UJ38</accession>
<dbReference type="Proteomes" id="UP000014760">
    <property type="component" value="Unassembled WGS sequence"/>
</dbReference>
<evidence type="ECO:0000313" key="2">
    <source>
        <dbReference type="EMBL" id="ELU03818.1"/>
    </source>
</evidence>
<dbReference type="EMBL" id="AMQN01008335">
    <property type="status" value="NOT_ANNOTATED_CDS"/>
    <property type="molecule type" value="Genomic_DNA"/>
</dbReference>
<gene>
    <name evidence="2" type="ORF">CAPTEDRAFT_199266</name>
</gene>
<dbReference type="AlphaFoldDB" id="R7UJ38"/>